<keyword evidence="7 8" id="KW-0407">Ion channel</keyword>
<name>A0A370TJM7_9HELO</name>
<feature type="compositionally biased region" description="Basic and acidic residues" evidence="9">
    <location>
        <begin position="576"/>
        <end position="595"/>
    </location>
</feature>
<gene>
    <name evidence="12" type="ORF">BP5553_06343</name>
</gene>
<dbReference type="InterPro" id="IPR003280">
    <property type="entry name" value="2pore_dom_K_chnl"/>
</dbReference>
<evidence type="ECO:0000256" key="6">
    <source>
        <dbReference type="ARBA" id="ARBA00023136"/>
    </source>
</evidence>
<dbReference type="PANTHER" id="PTHR11003">
    <property type="entry name" value="POTASSIUM CHANNEL, SUBFAMILY K"/>
    <property type="match status" value="1"/>
</dbReference>
<comment type="subcellular location">
    <subcellularLocation>
        <location evidence="1">Membrane</location>
        <topology evidence="1">Multi-pass membrane protein</topology>
    </subcellularLocation>
</comment>
<feature type="compositionally biased region" description="Basic and acidic residues" evidence="9">
    <location>
        <begin position="452"/>
        <end position="462"/>
    </location>
</feature>
<keyword evidence="5 8" id="KW-0406">Ion transport</keyword>
<keyword evidence="4 10" id="KW-1133">Transmembrane helix</keyword>
<protein>
    <recommendedName>
        <fullName evidence="11">Potassium channel domain-containing protein</fullName>
    </recommendedName>
</protein>
<dbReference type="FunFam" id="1.10.287.70:FF:000170">
    <property type="entry name" value="Outward-rectifier potassium channel TOK1"/>
    <property type="match status" value="1"/>
</dbReference>
<dbReference type="GO" id="GO:0015271">
    <property type="term" value="F:outward rectifier potassium channel activity"/>
    <property type="evidence" value="ECO:0007669"/>
    <property type="project" value="TreeGrafter"/>
</dbReference>
<comment type="similarity">
    <text evidence="8">Belongs to the two pore domain potassium channel (TC 1.A.1.8) family.</text>
</comment>
<feature type="transmembrane region" description="Helical" evidence="10">
    <location>
        <begin position="350"/>
        <end position="367"/>
    </location>
</feature>
<comment type="caution">
    <text evidence="12">The sequence shown here is derived from an EMBL/GenBank/DDBJ whole genome shotgun (WGS) entry which is preliminary data.</text>
</comment>
<dbReference type="Proteomes" id="UP000254866">
    <property type="component" value="Unassembled WGS sequence"/>
</dbReference>
<evidence type="ECO:0000256" key="8">
    <source>
        <dbReference type="RuleBase" id="RU003857"/>
    </source>
</evidence>
<sequence>MNTYVPPIQPGETYSQGYWYAVEAAILYMIGSMMLMINMLGYFLGHYPQHFELDDDQRTLILQSMMFFIWLAGGAGVFSHVCGFNYADALFFCDVTVLTIGFGDFVSPNDVGRGLIIPYSVIGIIFLGLMVMSIRRYALGLSKDKIIKKHQLNKRERTFGRTVTSENELRDRLGLPPRVGSDRRQSLSKLPSAKPRLSLDQYGHFNIKGRQITFHHKKSHEGRGGRGHGLIHRTGLTRKATLRQRTASLSAESRRLRRNEKLLLLKEEKDRFDAMREIQAETHQFERYWALCMSVLAFSTLWCLGALIFMLAESRVQHMSYFHSLYFSFVSLLTLGYGDLTLKSNGGKPFFVVWSLLAIPTMTILISDMSETVVTAINRGTFTLADWTVMPKQGVWHDFLESNPKIRNWLESKSKQREAKERLEEGFTVQDPDEETAVAETEDGEPSTALEHLADEDPETTEHEEARRLAQAIKRTANDLRTTPAKKYSYEEWVEFTRLIRFSSKKPAEVEEEEEEGGLVEWDWIGEDSPMLADVSESEWVLDRLCESLNRYTRRQARLGRKGKKRVGVYEQDDENGMRVDHSNPRSPHDHRETPLCHSYYYQGKGKENEGGEAMEGRYATAVGGNGEDRESSGDGDEDEDVMEEKER</sequence>
<dbReference type="GO" id="GO:0005886">
    <property type="term" value="C:plasma membrane"/>
    <property type="evidence" value="ECO:0007669"/>
    <property type="project" value="TreeGrafter"/>
</dbReference>
<evidence type="ECO:0000256" key="9">
    <source>
        <dbReference type="SAM" id="MobiDB-lite"/>
    </source>
</evidence>
<evidence type="ECO:0000256" key="1">
    <source>
        <dbReference type="ARBA" id="ARBA00004141"/>
    </source>
</evidence>
<dbReference type="Gene3D" id="1.10.287.70">
    <property type="match status" value="2"/>
</dbReference>
<evidence type="ECO:0000256" key="10">
    <source>
        <dbReference type="SAM" id="Phobius"/>
    </source>
</evidence>
<feature type="transmembrane region" description="Helical" evidence="10">
    <location>
        <begin position="318"/>
        <end position="338"/>
    </location>
</feature>
<accession>A0A370TJM7</accession>
<keyword evidence="6 10" id="KW-0472">Membrane</keyword>
<organism evidence="12 13">
    <name type="scientific">Venustampulla echinocandica</name>
    <dbReference type="NCBI Taxonomy" id="2656787"/>
    <lineage>
        <taxon>Eukaryota</taxon>
        <taxon>Fungi</taxon>
        <taxon>Dikarya</taxon>
        <taxon>Ascomycota</taxon>
        <taxon>Pezizomycotina</taxon>
        <taxon>Leotiomycetes</taxon>
        <taxon>Helotiales</taxon>
        <taxon>Pleuroascaceae</taxon>
        <taxon>Venustampulla</taxon>
    </lineage>
</organism>
<feature type="region of interest" description="Disordered" evidence="9">
    <location>
        <begin position="573"/>
        <end position="648"/>
    </location>
</feature>
<dbReference type="FunFam" id="1.10.287.70:FF:000182">
    <property type="entry name" value="Outward-rectifier potassium channel TOK1"/>
    <property type="match status" value="1"/>
</dbReference>
<evidence type="ECO:0000313" key="13">
    <source>
        <dbReference type="Proteomes" id="UP000254866"/>
    </source>
</evidence>
<evidence type="ECO:0000256" key="3">
    <source>
        <dbReference type="ARBA" id="ARBA00022692"/>
    </source>
</evidence>
<dbReference type="OrthoDB" id="297496at2759"/>
<keyword evidence="2 8" id="KW-0813">Transport</keyword>
<dbReference type="STRING" id="2656787.A0A370TJM7"/>
<dbReference type="GO" id="GO:0022841">
    <property type="term" value="F:potassium ion leak channel activity"/>
    <property type="evidence" value="ECO:0007669"/>
    <property type="project" value="TreeGrafter"/>
</dbReference>
<feature type="transmembrane region" description="Helical" evidence="10">
    <location>
        <begin position="65"/>
        <end position="87"/>
    </location>
</feature>
<evidence type="ECO:0000256" key="5">
    <source>
        <dbReference type="ARBA" id="ARBA00023065"/>
    </source>
</evidence>
<evidence type="ECO:0000259" key="11">
    <source>
        <dbReference type="Pfam" id="PF07885"/>
    </source>
</evidence>
<keyword evidence="3 8" id="KW-0812">Transmembrane</keyword>
<feature type="transmembrane region" description="Helical" evidence="10">
    <location>
        <begin position="116"/>
        <end position="138"/>
    </location>
</feature>
<reference evidence="12 13" key="1">
    <citation type="journal article" date="2018" name="IMA Fungus">
        <title>IMA Genome-F 9: Draft genome sequence of Annulohypoxylon stygium, Aspergillus mulundensis, Berkeleyomyces basicola (syn. Thielaviopsis basicola), Ceratocystis smalleyi, two Cercospora beticola strains, Coleophoma cylindrospora, Fusarium fracticaudum, Phialophora cf. hyalina, and Morchella septimelata.</title>
        <authorList>
            <person name="Wingfield B.D."/>
            <person name="Bills G.F."/>
            <person name="Dong Y."/>
            <person name="Huang W."/>
            <person name="Nel W.J."/>
            <person name="Swalarsk-Parry B.S."/>
            <person name="Vaghefi N."/>
            <person name="Wilken P.M."/>
            <person name="An Z."/>
            <person name="de Beer Z.W."/>
            <person name="De Vos L."/>
            <person name="Chen L."/>
            <person name="Duong T.A."/>
            <person name="Gao Y."/>
            <person name="Hammerbacher A."/>
            <person name="Kikkert J.R."/>
            <person name="Li Y."/>
            <person name="Li H."/>
            <person name="Li K."/>
            <person name="Li Q."/>
            <person name="Liu X."/>
            <person name="Ma X."/>
            <person name="Naidoo K."/>
            <person name="Pethybridge S.J."/>
            <person name="Sun J."/>
            <person name="Steenkamp E.T."/>
            <person name="van der Nest M.A."/>
            <person name="van Wyk S."/>
            <person name="Wingfield M.J."/>
            <person name="Xiong C."/>
            <person name="Yue Q."/>
            <person name="Zhang X."/>
        </authorList>
    </citation>
    <scope>NUCLEOTIDE SEQUENCE [LARGE SCALE GENOMIC DNA]</scope>
    <source>
        <strain evidence="12 13">BP 5553</strain>
    </source>
</reference>
<dbReference type="EMBL" id="NPIC01000005">
    <property type="protein sequence ID" value="RDL35731.1"/>
    <property type="molecule type" value="Genomic_DNA"/>
</dbReference>
<feature type="transmembrane region" description="Helical" evidence="10">
    <location>
        <begin position="20"/>
        <end position="44"/>
    </location>
</feature>
<dbReference type="AlphaFoldDB" id="A0A370TJM7"/>
<evidence type="ECO:0000256" key="7">
    <source>
        <dbReference type="ARBA" id="ARBA00023303"/>
    </source>
</evidence>
<feature type="compositionally biased region" description="Acidic residues" evidence="9">
    <location>
        <begin position="634"/>
        <end position="648"/>
    </location>
</feature>
<feature type="region of interest" description="Disordered" evidence="9">
    <location>
        <begin position="420"/>
        <end position="462"/>
    </location>
</feature>
<dbReference type="RefSeq" id="XP_031868387.1">
    <property type="nucleotide sequence ID" value="XM_032014966.1"/>
</dbReference>
<dbReference type="PRINTS" id="PR01333">
    <property type="entry name" value="2POREKCHANEL"/>
</dbReference>
<dbReference type="SUPFAM" id="SSF81324">
    <property type="entry name" value="Voltage-gated potassium channels"/>
    <property type="match status" value="2"/>
</dbReference>
<feature type="domain" description="Potassium channel" evidence="11">
    <location>
        <begin position="298"/>
        <end position="373"/>
    </location>
</feature>
<dbReference type="GeneID" id="43599192"/>
<keyword evidence="13" id="KW-1185">Reference proteome</keyword>
<dbReference type="Pfam" id="PF07885">
    <property type="entry name" value="Ion_trans_2"/>
    <property type="match status" value="2"/>
</dbReference>
<dbReference type="InterPro" id="IPR013099">
    <property type="entry name" value="K_chnl_dom"/>
</dbReference>
<dbReference type="GO" id="GO:0030322">
    <property type="term" value="P:stabilization of membrane potential"/>
    <property type="evidence" value="ECO:0007669"/>
    <property type="project" value="TreeGrafter"/>
</dbReference>
<feature type="transmembrane region" description="Helical" evidence="10">
    <location>
        <begin position="288"/>
        <end position="312"/>
    </location>
</feature>
<dbReference type="PANTHER" id="PTHR11003:SF342">
    <property type="entry name" value="OUTWARD-RECTIFIER POTASSIUM CHANNEL TOK1"/>
    <property type="match status" value="1"/>
</dbReference>
<proteinExistence type="inferred from homology"/>
<evidence type="ECO:0000313" key="12">
    <source>
        <dbReference type="EMBL" id="RDL35731.1"/>
    </source>
</evidence>
<evidence type="ECO:0000256" key="4">
    <source>
        <dbReference type="ARBA" id="ARBA00022989"/>
    </source>
</evidence>
<evidence type="ECO:0000256" key="2">
    <source>
        <dbReference type="ARBA" id="ARBA00022448"/>
    </source>
</evidence>
<feature type="domain" description="Potassium channel" evidence="11">
    <location>
        <begin position="66"/>
        <end position="136"/>
    </location>
</feature>
<feature type="compositionally biased region" description="Acidic residues" evidence="9">
    <location>
        <begin position="431"/>
        <end position="445"/>
    </location>
</feature>